<dbReference type="GO" id="GO:0005886">
    <property type="term" value="C:plasma membrane"/>
    <property type="evidence" value="ECO:0007669"/>
    <property type="project" value="TreeGrafter"/>
</dbReference>
<keyword evidence="5" id="KW-1185">Reference proteome</keyword>
<dbReference type="InterPro" id="IPR051276">
    <property type="entry name" value="Saccharopine_DH-like_oxidrdct"/>
</dbReference>
<dbReference type="GO" id="GO:0009247">
    <property type="term" value="P:glycolipid biosynthetic process"/>
    <property type="evidence" value="ECO:0007669"/>
    <property type="project" value="TreeGrafter"/>
</dbReference>
<dbReference type="Proteomes" id="UP000039046">
    <property type="component" value="Unassembled WGS sequence"/>
</dbReference>
<dbReference type="OrthoDB" id="10268090at2759"/>
<feature type="domain" description="Saccharopine dehydrogenase NADP binding" evidence="3">
    <location>
        <begin position="8"/>
        <end position="129"/>
    </location>
</feature>
<comment type="similarity">
    <text evidence="1">Belongs to the saccharopine dehydrogenase family.</text>
</comment>
<dbReference type="Gene3D" id="3.40.50.720">
    <property type="entry name" value="NAD(P)-binding Rossmann-like Domain"/>
    <property type="match status" value="1"/>
</dbReference>
<dbReference type="Pfam" id="PF03435">
    <property type="entry name" value="Sacchrp_dh_NADP"/>
    <property type="match status" value="1"/>
</dbReference>
<proteinExistence type="inferred from homology"/>
<evidence type="ECO:0000259" key="3">
    <source>
        <dbReference type="Pfam" id="PF03435"/>
    </source>
</evidence>
<reference evidence="4 5" key="1">
    <citation type="journal article" date="2015" name="Genome Announc.">
        <title>Draft Genome Sequence and Gene Annotation of the Entomopathogenic Fungus Verticillium hemipterigenum.</title>
        <authorList>
            <person name="Horn F."/>
            <person name="Habel A."/>
            <person name="Scharf D.H."/>
            <person name="Dworschak J."/>
            <person name="Brakhage A.A."/>
            <person name="Guthke R."/>
            <person name="Hertweck C."/>
            <person name="Linde J."/>
        </authorList>
    </citation>
    <scope>NUCLEOTIDE SEQUENCE [LARGE SCALE GENOMIC DNA]</scope>
</reference>
<evidence type="ECO:0000313" key="5">
    <source>
        <dbReference type="Proteomes" id="UP000039046"/>
    </source>
</evidence>
<name>A0A0A1TCK6_9HYPO</name>
<dbReference type="PANTHER" id="PTHR12286:SF5">
    <property type="entry name" value="SACCHAROPINE DEHYDROGENASE-LIKE OXIDOREDUCTASE"/>
    <property type="match status" value="1"/>
</dbReference>
<keyword evidence="2" id="KW-1133">Transmembrane helix</keyword>
<organism evidence="4 5">
    <name type="scientific">[Torrubiella] hemipterigena</name>
    <dbReference type="NCBI Taxonomy" id="1531966"/>
    <lineage>
        <taxon>Eukaryota</taxon>
        <taxon>Fungi</taxon>
        <taxon>Dikarya</taxon>
        <taxon>Ascomycota</taxon>
        <taxon>Pezizomycotina</taxon>
        <taxon>Sordariomycetes</taxon>
        <taxon>Hypocreomycetidae</taxon>
        <taxon>Hypocreales</taxon>
        <taxon>Clavicipitaceae</taxon>
        <taxon>Clavicipitaceae incertae sedis</taxon>
        <taxon>'Torrubiella' clade</taxon>
    </lineage>
</organism>
<dbReference type="GO" id="GO:0005811">
    <property type="term" value="C:lipid droplet"/>
    <property type="evidence" value="ECO:0007669"/>
    <property type="project" value="TreeGrafter"/>
</dbReference>
<evidence type="ECO:0000256" key="1">
    <source>
        <dbReference type="ARBA" id="ARBA00038048"/>
    </source>
</evidence>
<dbReference type="SUPFAM" id="SSF51735">
    <property type="entry name" value="NAD(P)-binding Rossmann-fold domains"/>
    <property type="match status" value="1"/>
</dbReference>
<evidence type="ECO:0000313" key="4">
    <source>
        <dbReference type="EMBL" id="CEJ83114.1"/>
    </source>
</evidence>
<protein>
    <recommendedName>
        <fullName evidence="3">Saccharopine dehydrogenase NADP binding domain-containing protein</fullName>
    </recommendedName>
</protein>
<sequence>MTSRTYDVIVFGATGYLGPLISRYLSANAPDSLRWAVAGRDSDKLHNLCDYLQEEFPQRKAPAVLVATLDPCDLDRLASSTRLVLNLVGPFSKYGTPVIKACIRNSTAYVDSTGEHTWSHEIATTLHDEAVSHKAPIIPHCAIECAPPDIMTHLLVKKAREANLVPAGPVYFSIDHTWPGYSGGTIVAILGVLSSYSLSQMNASSAPLASCVSDAGPNTPPSVALLPVRYDSFLGPLTFNPSAMADRSVVMRTWSLLQRYGSVGEKYGERFMFQGYARTSNLVNGWLSFIGTSLMTLFVVFVPPLQRFLASIAPAPGTGPHVDETDKHYVEWRAILQASSPDESKPSARITGVLRMEKDVYSCCAVLVGEAALSVLEVLDHGDSTSLVGKLQGGVLTPAAIGATYIDRLQRENLHVVIDLKTPGGGKP</sequence>
<keyword evidence="2" id="KW-0812">Transmembrane</keyword>
<dbReference type="AlphaFoldDB" id="A0A0A1TCK6"/>
<dbReference type="InterPro" id="IPR036291">
    <property type="entry name" value="NAD(P)-bd_dom_sf"/>
</dbReference>
<dbReference type="GO" id="GO:0005739">
    <property type="term" value="C:mitochondrion"/>
    <property type="evidence" value="ECO:0007669"/>
    <property type="project" value="TreeGrafter"/>
</dbReference>
<feature type="transmembrane region" description="Helical" evidence="2">
    <location>
        <begin position="283"/>
        <end position="302"/>
    </location>
</feature>
<accession>A0A0A1TCK6</accession>
<evidence type="ECO:0000256" key="2">
    <source>
        <dbReference type="SAM" id="Phobius"/>
    </source>
</evidence>
<dbReference type="PANTHER" id="PTHR12286">
    <property type="entry name" value="SACCHAROPINE DEHYDROGENASE-LIKE OXIDOREDUCTASE"/>
    <property type="match status" value="1"/>
</dbReference>
<dbReference type="HOGENOM" id="CLU_031002_0_1_1"/>
<gene>
    <name evidence="4" type="ORF">VHEMI03141</name>
</gene>
<keyword evidence="2" id="KW-0472">Membrane</keyword>
<dbReference type="InterPro" id="IPR005097">
    <property type="entry name" value="Sacchrp_dh_NADP-bd"/>
</dbReference>
<dbReference type="EMBL" id="CDHN01000001">
    <property type="protein sequence ID" value="CEJ83114.1"/>
    <property type="molecule type" value="Genomic_DNA"/>
</dbReference>